<gene>
    <name evidence="7" type="ORF">LTR69_011320</name>
</gene>
<evidence type="ECO:0000313" key="8">
    <source>
        <dbReference type="Proteomes" id="UP001345691"/>
    </source>
</evidence>
<keyword evidence="4" id="KW-0804">Transcription</keyword>
<evidence type="ECO:0000256" key="4">
    <source>
        <dbReference type="ARBA" id="ARBA00023163"/>
    </source>
</evidence>
<dbReference type="PANTHER" id="PTHR47660">
    <property type="entry name" value="TRANSCRIPTION FACTOR WITH C2H2 AND ZN(2)-CYS(6) DNA BINDING DOMAIN (EUROFUNG)-RELATED-RELATED"/>
    <property type="match status" value="1"/>
</dbReference>
<evidence type="ECO:0008006" key="9">
    <source>
        <dbReference type="Google" id="ProtNLM"/>
    </source>
</evidence>
<keyword evidence="3" id="KW-0805">Transcription regulation</keyword>
<accession>A0ABR0IUI8</accession>
<evidence type="ECO:0000313" key="7">
    <source>
        <dbReference type="EMBL" id="KAK5048729.1"/>
    </source>
</evidence>
<feature type="compositionally biased region" description="Basic and acidic residues" evidence="6">
    <location>
        <begin position="59"/>
        <end position="69"/>
    </location>
</feature>
<keyword evidence="2" id="KW-0862">Zinc</keyword>
<dbReference type="EMBL" id="JAVRRF010000054">
    <property type="protein sequence ID" value="KAK5048729.1"/>
    <property type="molecule type" value="Genomic_DNA"/>
</dbReference>
<comment type="caution">
    <text evidence="7">The sequence shown here is derived from an EMBL/GenBank/DDBJ whole genome shotgun (WGS) entry which is preliminary data.</text>
</comment>
<keyword evidence="8" id="KW-1185">Reference proteome</keyword>
<dbReference type="PANTHER" id="PTHR47660:SF2">
    <property type="entry name" value="TRANSCRIPTION FACTOR WITH C2H2 AND ZN(2)-CYS(6) DNA BINDING DOMAIN (EUROFUNG)"/>
    <property type="match status" value="1"/>
</dbReference>
<evidence type="ECO:0000256" key="6">
    <source>
        <dbReference type="SAM" id="MobiDB-lite"/>
    </source>
</evidence>
<keyword evidence="5" id="KW-0539">Nucleus</keyword>
<evidence type="ECO:0000256" key="2">
    <source>
        <dbReference type="ARBA" id="ARBA00022833"/>
    </source>
</evidence>
<protein>
    <recommendedName>
        <fullName evidence="9">Transcription factor domain-containing protein</fullName>
    </recommendedName>
</protein>
<evidence type="ECO:0000256" key="3">
    <source>
        <dbReference type="ARBA" id="ARBA00023015"/>
    </source>
</evidence>
<feature type="compositionally biased region" description="Polar residues" evidence="6">
    <location>
        <begin position="30"/>
        <end position="56"/>
    </location>
</feature>
<evidence type="ECO:0000256" key="1">
    <source>
        <dbReference type="ARBA" id="ARBA00022723"/>
    </source>
</evidence>
<evidence type="ECO:0000256" key="5">
    <source>
        <dbReference type="ARBA" id="ARBA00023242"/>
    </source>
</evidence>
<reference evidence="7 8" key="1">
    <citation type="submission" date="2023-08" db="EMBL/GenBank/DDBJ databases">
        <title>Black Yeasts Isolated from many extreme environments.</title>
        <authorList>
            <person name="Coleine C."/>
            <person name="Stajich J.E."/>
            <person name="Selbmann L."/>
        </authorList>
    </citation>
    <scope>NUCLEOTIDE SEQUENCE [LARGE SCALE GENOMIC DNA]</scope>
    <source>
        <strain evidence="7 8">CCFEE 6328</strain>
    </source>
</reference>
<keyword evidence="1" id="KW-0479">Metal-binding</keyword>
<organism evidence="7 8">
    <name type="scientific">Exophiala sideris</name>
    <dbReference type="NCBI Taxonomy" id="1016849"/>
    <lineage>
        <taxon>Eukaryota</taxon>
        <taxon>Fungi</taxon>
        <taxon>Dikarya</taxon>
        <taxon>Ascomycota</taxon>
        <taxon>Pezizomycotina</taxon>
        <taxon>Eurotiomycetes</taxon>
        <taxon>Chaetothyriomycetidae</taxon>
        <taxon>Chaetothyriales</taxon>
        <taxon>Herpotrichiellaceae</taxon>
        <taxon>Exophiala</taxon>
    </lineage>
</organism>
<name>A0ABR0IUI8_9EURO</name>
<proteinExistence type="predicted"/>
<dbReference type="Proteomes" id="UP001345691">
    <property type="component" value="Unassembled WGS sequence"/>
</dbReference>
<feature type="region of interest" description="Disordered" evidence="6">
    <location>
        <begin position="1"/>
        <end position="98"/>
    </location>
</feature>
<sequence length="857" mass="96354">MTDKPAESNGDGRVQASASPEGVDSDRIKSQTIKDNPNHWTHVSTQSGQNNVQTEELSMWERSEGELTRDTAAASGMDPTVNPSPASRPSRPPSLSAPGTVEHVDLNWGNLFWSSSNLPGLQPMPLTYSGSTWPTTDDTALFTDSGALIVKDTGCPNVRPTSGNTHGSRPATTAFDAGWTDLSPLDPDMTGHFLDIFGNASALLSPRDVDWDKILASGNVSPRHQVHEVMLTDHEVPFHSTLADERTGTFRSGENIARLGDQSEESAPWSQTPDAWRDQHFSASENFANILFNETTRERMLGIAQSFFAMALNTLSLSSNSTSGLFLSFKNYSSARILLLPPSSIIQKYFENYLTSFEPFYPLIPERKLDPNKIINDRQGEVAVILLLLLIAYGSMRDSAAKARRLSIGLLEVCSLALVKLMDKDPATPRSALALHCGIQCVYQTAFSGDKWLMGTVGQMCQYVSLARNMCLLGRSKYHECDSHSEEGTNVEHAWKSWKDYEYNSRLAYSCIMIDQEVNLFYDGNLSVAIYELERPIPEADDLWLANDPIEWWKLRQGQETSEFGEPQRASPRQQSLRELFRSLLEDRTVHWQGTVGVLHMRLLLYPIHILICHLCETFLCEPNRVLTRSSSHNFRTSSILRLEEIRSLLRTWNDFMRTLVPTGTRGQALKNLTMIIYHLLNLNMVVSFVQVERYAQVRDGHGFHETSGNIQSWIRSPQEAMFHCGQTLRIIRETASELRPLWWPAAVYRVAIILWAVSTTSTTRETRSDKDFYPPSDIIIDITPPEDEAWQFFLKYDRGKPQLSGGNGKRVSMDDPQQVLQVCVELLKTDSSVTPYGMTMARKLENVLKQCAERGA</sequence>
<feature type="compositionally biased region" description="Low complexity" evidence="6">
    <location>
        <begin position="83"/>
        <end position="98"/>
    </location>
</feature>